<feature type="region of interest" description="Disordered" evidence="2">
    <location>
        <begin position="1"/>
        <end position="24"/>
    </location>
</feature>
<feature type="compositionally biased region" description="Low complexity" evidence="2">
    <location>
        <begin position="306"/>
        <end position="315"/>
    </location>
</feature>
<accession>A0A0C9VY94</accession>
<feature type="compositionally biased region" description="Polar residues" evidence="2">
    <location>
        <begin position="255"/>
        <end position="264"/>
    </location>
</feature>
<dbReference type="GO" id="GO:0005737">
    <property type="term" value="C:cytoplasm"/>
    <property type="evidence" value="ECO:0007669"/>
    <property type="project" value="TreeGrafter"/>
</dbReference>
<feature type="compositionally biased region" description="Polar residues" evidence="2">
    <location>
        <begin position="330"/>
        <end position="339"/>
    </location>
</feature>
<feature type="region of interest" description="Disordered" evidence="2">
    <location>
        <begin position="255"/>
        <end position="400"/>
    </location>
</feature>
<proteinExistence type="inferred from homology"/>
<dbReference type="InterPro" id="IPR039301">
    <property type="entry name" value="Sip5/DA2"/>
</dbReference>
<feature type="compositionally biased region" description="Low complexity" evidence="2">
    <location>
        <begin position="365"/>
        <end position="378"/>
    </location>
</feature>
<feature type="region of interest" description="Disordered" evidence="2">
    <location>
        <begin position="141"/>
        <end position="233"/>
    </location>
</feature>
<sequence length="400" mass="42516">MHKIPSGSSADSEGRRRKSISADSPDVVTVDIIRPDWEAKLAAVRATVARRANRRIIMRQVGDRLIPIGITSGRVVQQENGEGAAEGVEASGGSGRRRRRHQQGPDINHLLGSVGLGPMAGQDLEELMVMEAMRLSLLDHEDQQRRQQAEQNNANANNTNNNNNNEPAPAPAPSTTADNTTTQPAQTSLSPPTNPASNPPSRPRSPFQLISSSPPSSDAANRRPQLSPSPTPTLAAALAAAQTASAFLNYQEEANQAQAGTSAERTPRGSRAATPDPVAGAAQREESIAESTESRDVNANEHEQDTNAAVTAAVAETKLEVDNDDVEEGTSMNPNSTREPASHSPRTEVDDPSLADMHIAAGYKPLPSSTDLSDPLLSKADEARDARQDLDTGRSEEGRV</sequence>
<dbReference type="AlphaFoldDB" id="A0A0C9VY94"/>
<evidence type="ECO:0000313" key="3">
    <source>
        <dbReference type="EMBL" id="KIJ43945.1"/>
    </source>
</evidence>
<comment type="similarity">
    <text evidence="1">Belongs to the SIP5 family.</text>
</comment>
<protein>
    <submittedName>
        <fullName evidence="3">Uncharacterized protein</fullName>
    </submittedName>
</protein>
<feature type="compositionally biased region" description="Polar residues" evidence="2">
    <location>
        <begin position="208"/>
        <end position="219"/>
    </location>
</feature>
<dbReference type="PANTHER" id="PTHR31315">
    <property type="entry name" value="PROTEIN SIP5"/>
    <property type="match status" value="1"/>
</dbReference>
<feature type="compositionally biased region" description="Basic and acidic residues" evidence="2">
    <location>
        <begin position="283"/>
        <end position="305"/>
    </location>
</feature>
<feature type="compositionally biased region" description="Low complexity" evidence="2">
    <location>
        <begin position="81"/>
        <end position="91"/>
    </location>
</feature>
<dbReference type="Proteomes" id="UP000054279">
    <property type="component" value="Unassembled WGS sequence"/>
</dbReference>
<dbReference type="PANTHER" id="PTHR31315:SF1">
    <property type="entry name" value="PROTEIN SIP5"/>
    <property type="match status" value="1"/>
</dbReference>
<feature type="compositionally biased region" description="Pro residues" evidence="2">
    <location>
        <begin position="192"/>
        <end position="203"/>
    </location>
</feature>
<feature type="compositionally biased region" description="Basic and acidic residues" evidence="2">
    <location>
        <begin position="379"/>
        <end position="400"/>
    </location>
</feature>
<dbReference type="EMBL" id="KN837119">
    <property type="protein sequence ID" value="KIJ43945.1"/>
    <property type="molecule type" value="Genomic_DNA"/>
</dbReference>
<feature type="compositionally biased region" description="Polar residues" evidence="2">
    <location>
        <begin position="1"/>
        <end position="11"/>
    </location>
</feature>
<gene>
    <name evidence="3" type="ORF">M422DRAFT_47481</name>
</gene>
<organism evidence="3 4">
    <name type="scientific">Sphaerobolus stellatus (strain SS14)</name>
    <dbReference type="NCBI Taxonomy" id="990650"/>
    <lineage>
        <taxon>Eukaryota</taxon>
        <taxon>Fungi</taxon>
        <taxon>Dikarya</taxon>
        <taxon>Basidiomycota</taxon>
        <taxon>Agaricomycotina</taxon>
        <taxon>Agaricomycetes</taxon>
        <taxon>Phallomycetidae</taxon>
        <taxon>Geastrales</taxon>
        <taxon>Sphaerobolaceae</taxon>
        <taxon>Sphaerobolus</taxon>
    </lineage>
</organism>
<dbReference type="OrthoDB" id="21471at2759"/>
<feature type="compositionally biased region" description="Low complexity" evidence="2">
    <location>
        <begin position="149"/>
        <end position="191"/>
    </location>
</feature>
<name>A0A0C9VY94_SPHS4</name>
<evidence type="ECO:0000256" key="1">
    <source>
        <dbReference type="ARBA" id="ARBA00010402"/>
    </source>
</evidence>
<dbReference type="HOGENOM" id="CLU_689216_0_0_1"/>
<reference evidence="3 4" key="1">
    <citation type="submission" date="2014-06" db="EMBL/GenBank/DDBJ databases">
        <title>Evolutionary Origins and Diversification of the Mycorrhizal Mutualists.</title>
        <authorList>
            <consortium name="DOE Joint Genome Institute"/>
            <consortium name="Mycorrhizal Genomics Consortium"/>
            <person name="Kohler A."/>
            <person name="Kuo A."/>
            <person name="Nagy L.G."/>
            <person name="Floudas D."/>
            <person name="Copeland A."/>
            <person name="Barry K.W."/>
            <person name="Cichocki N."/>
            <person name="Veneault-Fourrey C."/>
            <person name="LaButti K."/>
            <person name="Lindquist E.A."/>
            <person name="Lipzen A."/>
            <person name="Lundell T."/>
            <person name="Morin E."/>
            <person name="Murat C."/>
            <person name="Riley R."/>
            <person name="Ohm R."/>
            <person name="Sun H."/>
            <person name="Tunlid A."/>
            <person name="Henrissat B."/>
            <person name="Grigoriev I.V."/>
            <person name="Hibbett D.S."/>
            <person name="Martin F."/>
        </authorList>
    </citation>
    <scope>NUCLEOTIDE SEQUENCE [LARGE SCALE GENOMIC DNA]</scope>
    <source>
        <strain evidence="3 4">SS14</strain>
    </source>
</reference>
<evidence type="ECO:0000256" key="2">
    <source>
        <dbReference type="SAM" id="MobiDB-lite"/>
    </source>
</evidence>
<evidence type="ECO:0000313" key="4">
    <source>
        <dbReference type="Proteomes" id="UP000054279"/>
    </source>
</evidence>
<feature type="region of interest" description="Disordered" evidence="2">
    <location>
        <begin position="77"/>
        <end position="116"/>
    </location>
</feature>
<keyword evidence="4" id="KW-1185">Reference proteome</keyword>